<dbReference type="Gene3D" id="2.60.40.420">
    <property type="entry name" value="Cupredoxins - blue copper proteins"/>
    <property type="match status" value="1"/>
</dbReference>
<feature type="domain" description="Cytochrome oxidase subunit II copper A binding" evidence="17">
    <location>
        <begin position="68"/>
        <end position="220"/>
    </location>
</feature>
<dbReference type="GeneID" id="32958820"/>
<geneLocation type="mitochondrion" evidence="19"/>
<evidence type="ECO:0000259" key="18">
    <source>
        <dbReference type="PROSITE" id="PS50999"/>
    </source>
</evidence>
<evidence type="ECO:0000256" key="3">
    <source>
        <dbReference type="ARBA" id="ARBA00015946"/>
    </source>
</evidence>
<evidence type="ECO:0000256" key="4">
    <source>
        <dbReference type="ARBA" id="ARBA00022448"/>
    </source>
</evidence>
<comment type="catalytic activity">
    <reaction evidence="14">
        <text>4 Fe(II)-[cytochrome c] + O2 + 8 H(+)(in) = 4 Fe(III)-[cytochrome c] + 2 H2O + 4 H(+)(out)</text>
        <dbReference type="Rhea" id="RHEA:11436"/>
        <dbReference type="Rhea" id="RHEA-COMP:10350"/>
        <dbReference type="Rhea" id="RHEA-COMP:14399"/>
        <dbReference type="ChEBI" id="CHEBI:15377"/>
        <dbReference type="ChEBI" id="CHEBI:15378"/>
        <dbReference type="ChEBI" id="CHEBI:15379"/>
        <dbReference type="ChEBI" id="CHEBI:29033"/>
        <dbReference type="ChEBI" id="CHEBI:29034"/>
        <dbReference type="EC" id="7.1.1.9"/>
    </reaction>
    <physiologicalReaction direction="left-to-right" evidence="14">
        <dbReference type="Rhea" id="RHEA:11437"/>
    </physiologicalReaction>
</comment>
<dbReference type="AlphaFoldDB" id="A0A1X9WD71"/>
<dbReference type="GO" id="GO:0005743">
    <property type="term" value="C:mitochondrial inner membrane"/>
    <property type="evidence" value="ECO:0007669"/>
    <property type="project" value="UniProtKB-SubCell"/>
</dbReference>
<dbReference type="GO" id="GO:0042773">
    <property type="term" value="P:ATP synthesis coupled electron transport"/>
    <property type="evidence" value="ECO:0007669"/>
    <property type="project" value="TreeGrafter"/>
</dbReference>
<dbReference type="PROSITE" id="PS50857">
    <property type="entry name" value="COX2_CUA"/>
    <property type="match status" value="1"/>
</dbReference>
<keyword evidence="15 19" id="KW-0496">Mitochondrion</keyword>
<evidence type="ECO:0000256" key="13">
    <source>
        <dbReference type="ARBA" id="ARBA00023136"/>
    </source>
</evidence>
<feature type="transmembrane region" description="Helical" evidence="16">
    <location>
        <begin position="66"/>
        <end position="84"/>
    </location>
</feature>
<keyword evidence="8" id="KW-0460">Magnesium</keyword>
<dbReference type="RefSeq" id="YP_009380078.1">
    <property type="nucleotide sequence ID" value="NC_034946.1"/>
</dbReference>
<evidence type="ECO:0000256" key="9">
    <source>
        <dbReference type="ARBA" id="ARBA00022967"/>
    </source>
</evidence>
<evidence type="ECO:0000256" key="2">
    <source>
        <dbReference type="ARBA" id="ARBA00007866"/>
    </source>
</evidence>
<name>A0A1X9WD71_PARRR</name>
<dbReference type="Gene3D" id="1.10.287.90">
    <property type="match status" value="1"/>
</dbReference>
<protein>
    <recommendedName>
        <fullName evidence="3 15">Cytochrome c oxidase subunit 2</fullName>
    </recommendedName>
</protein>
<evidence type="ECO:0000256" key="10">
    <source>
        <dbReference type="ARBA" id="ARBA00022982"/>
    </source>
</evidence>
<keyword evidence="10 15" id="KW-0249">Electron transport</keyword>
<evidence type="ECO:0000259" key="17">
    <source>
        <dbReference type="PROSITE" id="PS50857"/>
    </source>
</evidence>
<evidence type="ECO:0000256" key="6">
    <source>
        <dbReference type="ARBA" id="ARBA00022692"/>
    </source>
</evidence>
<keyword evidence="9" id="KW-1278">Translocase</keyword>
<dbReference type="GO" id="GO:0005507">
    <property type="term" value="F:copper ion binding"/>
    <property type="evidence" value="ECO:0007669"/>
    <property type="project" value="InterPro"/>
</dbReference>
<comment type="function">
    <text evidence="15">Component of the cytochrome c oxidase, the last enzyme in the mitochondrial electron transport chain which drives oxidative phosphorylation. The respiratory chain contains 3 multisubunit complexes succinate dehydrogenase (complex II, CII), ubiquinol-cytochrome c oxidoreductase (cytochrome b-c1 complex, complex III, CIII) and cytochrome c oxidase (complex IV, CIV), that cooperate to transfer electrons derived from NADH and succinate to molecular oxygen, creating an electrochemical gradient over the inner membrane that drives transmembrane transport and the ATP synthase. Cytochrome c oxidase is the component of the respiratory chain that catalyzes the reduction of oxygen to water. Electrons originating from reduced cytochrome c in the intermembrane space (IMS) are transferred via the dinuclear copper A center (CU(A)) of subunit 2 and heme A of subunit 1 to the active site in subunit 1, a binuclear center (BNC) formed by heme A3 and copper B (CU(B)). The BNC reduces molecular oxygen to 2 water molecules using 4 electrons from cytochrome c in the IMS and 4 protons from the mitochondrial matrix.</text>
</comment>
<feature type="transmembrane region" description="Helical" evidence="16">
    <location>
        <begin position="38"/>
        <end position="60"/>
    </location>
</feature>
<dbReference type="PROSITE" id="PS50999">
    <property type="entry name" value="COX2_TM"/>
    <property type="match status" value="1"/>
</dbReference>
<sequence>MLFPILIFILCLIMYIMIKSNKKVFFNLYFSSGRLIEYIWTIIPMLVLLTVGIPSLYILFLSDEVVLYPILSVKVLGHQWFWSYEYMFSKSFFSTKDHSIMLNKEIPMMKGNISGLEVDSYMIFGSEDKIRLLSSTSSLVLPVGDMVRLMVSSSDVLHCFTIPSLGLKIDAIPGRINQVAFSSLSEGVFFGQCSELCGAQHSFMPIEVAMVNKNYLLNLL</sequence>
<feature type="transmembrane region" description="Helical" evidence="16">
    <location>
        <begin position="6"/>
        <end position="26"/>
    </location>
</feature>
<dbReference type="PANTHER" id="PTHR22888:SF9">
    <property type="entry name" value="CYTOCHROME C OXIDASE SUBUNIT 2"/>
    <property type="match status" value="1"/>
</dbReference>
<dbReference type="InterPro" id="IPR036257">
    <property type="entry name" value="Cyt_c_oxidase_su2_TM_sf"/>
</dbReference>
<accession>A0A1X9WD71</accession>
<evidence type="ECO:0000256" key="14">
    <source>
        <dbReference type="ARBA" id="ARBA00049512"/>
    </source>
</evidence>
<dbReference type="PROSITE" id="PS00078">
    <property type="entry name" value="COX2"/>
    <property type="match status" value="1"/>
</dbReference>
<dbReference type="SUPFAM" id="SSF81464">
    <property type="entry name" value="Cytochrome c oxidase subunit II-like, transmembrane region"/>
    <property type="match status" value="1"/>
</dbReference>
<dbReference type="InterPro" id="IPR002429">
    <property type="entry name" value="CcO_II-like_C"/>
</dbReference>
<keyword evidence="6 15" id="KW-0812">Transmembrane</keyword>
<keyword evidence="4 15" id="KW-0813">Transport</keyword>
<evidence type="ECO:0000256" key="12">
    <source>
        <dbReference type="ARBA" id="ARBA00023008"/>
    </source>
</evidence>
<dbReference type="EMBL" id="KY825222">
    <property type="protein sequence ID" value="ARS00881.1"/>
    <property type="molecule type" value="Genomic_DNA"/>
</dbReference>
<dbReference type="GO" id="GO:0004129">
    <property type="term" value="F:cytochrome-c oxidase activity"/>
    <property type="evidence" value="ECO:0007669"/>
    <property type="project" value="UniProtKB-EC"/>
</dbReference>
<gene>
    <name evidence="19" type="primary">cox2</name>
</gene>
<dbReference type="InterPro" id="IPR045187">
    <property type="entry name" value="CcO_II"/>
</dbReference>
<dbReference type="InterPro" id="IPR008972">
    <property type="entry name" value="Cupredoxin"/>
</dbReference>
<evidence type="ECO:0000313" key="19">
    <source>
        <dbReference type="EMBL" id="ARS00881.1"/>
    </source>
</evidence>
<dbReference type="Pfam" id="PF02790">
    <property type="entry name" value="COX2_TM"/>
    <property type="match status" value="1"/>
</dbReference>
<keyword evidence="15" id="KW-0999">Mitochondrion inner membrane</keyword>
<reference evidence="19" key="1">
    <citation type="journal article" date="2017" name="Sci. Rep.">
        <title>The mitochondrial genomes of the acoelomorph worms Paratomella rubra, Isodiametra pulchra and Archaphanostoma ylvae.</title>
        <authorList>
            <person name="Robertson H.E."/>
            <person name="Lapraz F."/>
            <person name="Egger B."/>
            <person name="Telford M.J."/>
            <person name="Schiffer P.H."/>
        </authorList>
    </citation>
    <scope>NUCLEOTIDE SEQUENCE</scope>
</reference>
<keyword evidence="5 15" id="KW-0679">Respiratory chain</keyword>
<keyword evidence="7 15" id="KW-0479">Metal-binding</keyword>
<evidence type="ECO:0000256" key="11">
    <source>
        <dbReference type="ARBA" id="ARBA00022989"/>
    </source>
</evidence>
<dbReference type="Pfam" id="PF00116">
    <property type="entry name" value="COX2"/>
    <property type="match status" value="1"/>
</dbReference>
<feature type="domain" description="Cytochrome oxidase subunit II transmembrane region profile" evidence="18">
    <location>
        <begin position="1"/>
        <end position="66"/>
    </location>
</feature>
<evidence type="ECO:0000256" key="16">
    <source>
        <dbReference type="SAM" id="Phobius"/>
    </source>
</evidence>
<keyword evidence="12 15" id="KW-0186">Copper</keyword>
<evidence type="ECO:0000256" key="15">
    <source>
        <dbReference type="RuleBase" id="RU000457"/>
    </source>
</evidence>
<dbReference type="PRINTS" id="PR01166">
    <property type="entry name" value="CYCOXIDASEII"/>
</dbReference>
<evidence type="ECO:0000256" key="5">
    <source>
        <dbReference type="ARBA" id="ARBA00022660"/>
    </source>
</evidence>
<dbReference type="InterPro" id="IPR001505">
    <property type="entry name" value="Copper_CuA"/>
</dbReference>
<dbReference type="PANTHER" id="PTHR22888">
    <property type="entry name" value="CYTOCHROME C OXIDASE, SUBUNIT II"/>
    <property type="match status" value="1"/>
</dbReference>
<comment type="cofactor">
    <cofactor evidence="15">
        <name>Cu cation</name>
        <dbReference type="ChEBI" id="CHEBI:23378"/>
    </cofactor>
    <text evidence="15">Binds a copper A center.</text>
</comment>
<comment type="similarity">
    <text evidence="2 15">Belongs to the cytochrome c oxidase subunit 2 family.</text>
</comment>
<comment type="subcellular location">
    <subcellularLocation>
        <location evidence="1">Membrane</location>
        <topology evidence="1">Multi-pass membrane protein</topology>
    </subcellularLocation>
    <subcellularLocation>
        <location evidence="15">Mitochondrion inner membrane</location>
        <topology evidence="15">Multi-pass membrane protein</topology>
    </subcellularLocation>
</comment>
<evidence type="ECO:0000256" key="8">
    <source>
        <dbReference type="ARBA" id="ARBA00022842"/>
    </source>
</evidence>
<proteinExistence type="inferred from homology"/>
<evidence type="ECO:0000256" key="7">
    <source>
        <dbReference type="ARBA" id="ARBA00022723"/>
    </source>
</evidence>
<dbReference type="SUPFAM" id="SSF49503">
    <property type="entry name" value="Cupredoxins"/>
    <property type="match status" value="1"/>
</dbReference>
<evidence type="ECO:0000256" key="1">
    <source>
        <dbReference type="ARBA" id="ARBA00004141"/>
    </source>
</evidence>
<keyword evidence="11 16" id="KW-1133">Transmembrane helix</keyword>
<keyword evidence="13 15" id="KW-0472">Membrane</keyword>
<dbReference type="InterPro" id="IPR011759">
    <property type="entry name" value="Cyt_c_oxidase_su2_TM_dom"/>
</dbReference>
<organism evidence="19">
    <name type="scientific">Paratomella rubra</name>
    <name type="common">Acoelomorph flatworm</name>
    <dbReference type="NCBI Taxonomy" id="90914"/>
    <lineage>
        <taxon>Eukaryota</taxon>
        <taxon>Metazoa</taxon>
        <taxon>Xenacoelomorpha</taxon>
        <taxon>Acoelomorpha</taxon>
        <taxon>Acoela</taxon>
        <taxon>Paratomellidae</taxon>
        <taxon>Paratomella</taxon>
    </lineage>
</organism>